<feature type="region of interest" description="Disordered" evidence="1">
    <location>
        <begin position="223"/>
        <end position="245"/>
    </location>
</feature>
<evidence type="ECO:0000256" key="1">
    <source>
        <dbReference type="SAM" id="MobiDB-lite"/>
    </source>
</evidence>
<dbReference type="AlphaFoldDB" id="A0A1V6Q7I0"/>
<organism evidence="2 3">
    <name type="scientific">Penicillium solitum</name>
    <dbReference type="NCBI Taxonomy" id="60172"/>
    <lineage>
        <taxon>Eukaryota</taxon>
        <taxon>Fungi</taxon>
        <taxon>Dikarya</taxon>
        <taxon>Ascomycota</taxon>
        <taxon>Pezizomycotina</taxon>
        <taxon>Eurotiomycetes</taxon>
        <taxon>Eurotiomycetidae</taxon>
        <taxon>Eurotiales</taxon>
        <taxon>Aspergillaceae</taxon>
        <taxon>Penicillium</taxon>
    </lineage>
</organism>
<evidence type="ECO:0000313" key="2">
    <source>
        <dbReference type="EMBL" id="OQD85184.1"/>
    </source>
</evidence>
<dbReference type="Proteomes" id="UP000191612">
    <property type="component" value="Unassembled WGS sequence"/>
</dbReference>
<proteinExistence type="predicted"/>
<dbReference type="EMBL" id="MDYO01000104">
    <property type="protein sequence ID" value="OQD85184.1"/>
    <property type="molecule type" value="Genomic_DNA"/>
</dbReference>
<sequence length="448" mass="50302">MTTPFNEVPGDRTCQTIDKIVNNFVSQYHNKSLRPLRLANTSVSEFSTELSNHLSVLNEGGSIAFGRGEDLTSKSLSESLESLFSITIPSVREGPPLTWTSVVLFAGPQFEGPAQLRVGTSSVELSENDLRLLRSGRPWRFLFPWPDKDDCQRELQSNDTVLQELVDARRVISEVLEQISLVEHHLRNHQDLVSQLSGNKDHVNNRGGALPLDGAQYALPNQGAFGPVSSTEQESPGYQDSSSAYTTVQHANNDRSVQPVNEELNDSALPEVAIARNDLQRAGSCPESDARPGPRLHASDFIQYLSENNIESDPRLQHHKICCHNRHESQCTHLQPRARSPESSEDEEHHYYTGHYHTQGIHSNERQRDQPTVNYFHPKSSNDMVDRVHRHAAPPERGTFVRATVCKSHEDWCGSKIKAVRFEEDESDTSPNLENRELTGGYGALRYQ</sequence>
<gene>
    <name evidence="2" type="ORF">PENSOL_c104G11461</name>
</gene>
<accession>A0A1V6Q7I0</accession>
<dbReference type="STRING" id="60172.A0A1V6Q7I0"/>
<protein>
    <submittedName>
        <fullName evidence="2">Uncharacterized protein</fullName>
    </submittedName>
</protein>
<comment type="caution">
    <text evidence="2">The sequence shown here is derived from an EMBL/GenBank/DDBJ whole genome shotgun (WGS) entry which is preliminary data.</text>
</comment>
<keyword evidence="3" id="KW-1185">Reference proteome</keyword>
<name>A0A1V6Q7I0_9EURO</name>
<reference evidence="3" key="1">
    <citation type="journal article" date="2017" name="Nat. Microbiol.">
        <title>Global analysis of biosynthetic gene clusters reveals vast potential of secondary metabolite production in Penicillium species.</title>
        <authorList>
            <person name="Nielsen J.C."/>
            <person name="Grijseels S."/>
            <person name="Prigent S."/>
            <person name="Ji B."/>
            <person name="Dainat J."/>
            <person name="Nielsen K.F."/>
            <person name="Frisvad J.C."/>
            <person name="Workman M."/>
            <person name="Nielsen J."/>
        </authorList>
    </citation>
    <scope>NUCLEOTIDE SEQUENCE [LARGE SCALE GENOMIC DNA]</scope>
    <source>
        <strain evidence="3">IBT 29525</strain>
    </source>
</reference>
<feature type="compositionally biased region" description="Polar residues" evidence="1">
    <location>
        <begin position="228"/>
        <end position="245"/>
    </location>
</feature>
<feature type="region of interest" description="Disordered" evidence="1">
    <location>
        <begin position="424"/>
        <end position="448"/>
    </location>
</feature>
<evidence type="ECO:0000313" key="3">
    <source>
        <dbReference type="Proteomes" id="UP000191612"/>
    </source>
</evidence>